<dbReference type="Proteomes" id="UP000830729">
    <property type="component" value="Chromosome"/>
</dbReference>
<protein>
    <recommendedName>
        <fullName evidence="10">Thiamine pyrimidine synthase</fullName>
    </recommendedName>
</protein>
<feature type="region of interest" description="Disordered" evidence="12">
    <location>
        <begin position="345"/>
        <end position="397"/>
    </location>
</feature>
<dbReference type="GO" id="GO:0016740">
    <property type="term" value="F:transferase activity"/>
    <property type="evidence" value="ECO:0007669"/>
    <property type="project" value="UniProtKB-KW"/>
</dbReference>
<dbReference type="Gene3D" id="3.40.190.10">
    <property type="entry name" value="Periplasmic binding protein-like II"/>
    <property type="match status" value="2"/>
</dbReference>
<evidence type="ECO:0000256" key="1">
    <source>
        <dbReference type="ARBA" id="ARBA00003469"/>
    </source>
</evidence>
<dbReference type="SUPFAM" id="SSF53850">
    <property type="entry name" value="Periplasmic binding protein-like II"/>
    <property type="match status" value="1"/>
</dbReference>
<dbReference type="PROSITE" id="PS51318">
    <property type="entry name" value="TAT"/>
    <property type="match status" value="1"/>
</dbReference>
<keyword evidence="15" id="KW-1185">Reference proteome</keyword>
<dbReference type="InterPro" id="IPR027939">
    <property type="entry name" value="NMT1/THI5"/>
</dbReference>
<comment type="function">
    <text evidence="1">Responsible for the formation of the pyrimidine heterocycle in the thiamine biosynthesis pathway. Catalyzes the formation of hydroxymethylpyrimidine phosphate (HMP-P) from histidine and pyridoxal phosphate (PLP). The protein uses PLP and the active site histidine to form HMP-P, generating an inactive enzyme. The enzyme can only undergo a single turnover, which suggests it is a suicide enzyme.</text>
</comment>
<evidence type="ECO:0000256" key="9">
    <source>
        <dbReference type="ARBA" id="ARBA00023004"/>
    </source>
</evidence>
<dbReference type="RefSeq" id="WP_248649681.1">
    <property type="nucleotide sequence ID" value="NZ_CP096659.1"/>
</dbReference>
<gene>
    <name evidence="14" type="ORF">M0R89_13910</name>
</gene>
<evidence type="ECO:0000256" key="4">
    <source>
        <dbReference type="ARBA" id="ARBA00011738"/>
    </source>
</evidence>
<dbReference type="PANTHER" id="PTHR31528">
    <property type="entry name" value="4-AMINO-5-HYDROXYMETHYL-2-METHYLPYRIMIDINE PHOSPHATE SYNTHASE THI11-RELATED"/>
    <property type="match status" value="1"/>
</dbReference>
<dbReference type="EMBL" id="CP096659">
    <property type="protein sequence ID" value="UPV73629.1"/>
    <property type="molecule type" value="Genomic_DNA"/>
</dbReference>
<evidence type="ECO:0000259" key="13">
    <source>
        <dbReference type="Pfam" id="PF09084"/>
    </source>
</evidence>
<dbReference type="PANTHER" id="PTHR31528:SF1">
    <property type="entry name" value="4-AMINO-5-HYDROXYMETHYL-2-METHYLPYRIMIDINE PHOSPHATE SYNTHASE THI11-RELATED"/>
    <property type="match status" value="1"/>
</dbReference>
<evidence type="ECO:0000256" key="7">
    <source>
        <dbReference type="ARBA" id="ARBA00022898"/>
    </source>
</evidence>
<dbReference type="Pfam" id="PF09084">
    <property type="entry name" value="NMT1"/>
    <property type="match status" value="1"/>
</dbReference>
<keyword evidence="5" id="KW-0808">Transferase</keyword>
<organism evidence="14 15">
    <name type="scientific">Halorussus limi</name>
    <dbReference type="NCBI Taxonomy" id="2938695"/>
    <lineage>
        <taxon>Archaea</taxon>
        <taxon>Methanobacteriati</taxon>
        <taxon>Methanobacteriota</taxon>
        <taxon>Stenosarchaea group</taxon>
        <taxon>Halobacteria</taxon>
        <taxon>Halobacteriales</taxon>
        <taxon>Haladaptataceae</taxon>
        <taxon>Halorussus</taxon>
    </lineage>
</organism>
<comment type="similarity">
    <text evidence="3">Belongs to the NMT1/THI5 family.</text>
</comment>
<dbReference type="KEGG" id="halx:M0R89_13910"/>
<evidence type="ECO:0000256" key="8">
    <source>
        <dbReference type="ARBA" id="ARBA00022977"/>
    </source>
</evidence>
<keyword evidence="8" id="KW-0784">Thiamine biosynthesis</keyword>
<evidence type="ECO:0000256" key="10">
    <source>
        <dbReference type="ARBA" id="ARBA00033171"/>
    </source>
</evidence>
<dbReference type="InterPro" id="IPR015168">
    <property type="entry name" value="SsuA/THI5"/>
</dbReference>
<keyword evidence="9" id="KW-0408">Iron</keyword>
<evidence type="ECO:0000313" key="14">
    <source>
        <dbReference type="EMBL" id="UPV73629.1"/>
    </source>
</evidence>
<comment type="catalytic activity">
    <reaction evidence="11">
        <text>N(6)-(pyridoxal phosphate)-L-lysyl-[4-amino-5-hydroxymethyl-2-methylpyrimidine phosphate synthase] + L-histidyl-[4-amino-5-hydroxymethyl-2-methylpyrimidine phosphate synthase] + 2 Fe(3+) + 4 H2O = L-lysyl-[4-amino-5-hydroxymethyl-2-methylpyrimidine phosphate synthase] + (2S)-2-amino-5-hydroxy-4-oxopentanoyl-[4-amino-5-hydroxymethyl-2-methylpyrimidine phosphate synthase] + 4-amino-2-methyl-5-(phosphooxymethyl)pyrimidine + 3-oxopropanoate + 2 Fe(2+) + 2 H(+)</text>
        <dbReference type="Rhea" id="RHEA:65756"/>
        <dbReference type="Rhea" id="RHEA-COMP:16892"/>
        <dbReference type="Rhea" id="RHEA-COMP:16893"/>
        <dbReference type="Rhea" id="RHEA-COMP:16894"/>
        <dbReference type="Rhea" id="RHEA-COMP:16895"/>
        <dbReference type="ChEBI" id="CHEBI:15377"/>
        <dbReference type="ChEBI" id="CHEBI:15378"/>
        <dbReference type="ChEBI" id="CHEBI:29033"/>
        <dbReference type="ChEBI" id="CHEBI:29034"/>
        <dbReference type="ChEBI" id="CHEBI:29969"/>
        <dbReference type="ChEBI" id="CHEBI:29979"/>
        <dbReference type="ChEBI" id="CHEBI:33190"/>
        <dbReference type="ChEBI" id="CHEBI:58354"/>
        <dbReference type="ChEBI" id="CHEBI:143915"/>
        <dbReference type="ChEBI" id="CHEBI:157692"/>
    </reaction>
    <physiologicalReaction direction="left-to-right" evidence="11">
        <dbReference type="Rhea" id="RHEA:65757"/>
    </physiologicalReaction>
</comment>
<feature type="compositionally biased region" description="Low complexity" evidence="12">
    <location>
        <begin position="363"/>
        <end position="397"/>
    </location>
</feature>
<dbReference type="GO" id="GO:0046872">
    <property type="term" value="F:metal ion binding"/>
    <property type="evidence" value="ECO:0007669"/>
    <property type="project" value="UniProtKB-KW"/>
</dbReference>
<evidence type="ECO:0000313" key="15">
    <source>
        <dbReference type="Proteomes" id="UP000830729"/>
    </source>
</evidence>
<evidence type="ECO:0000256" key="3">
    <source>
        <dbReference type="ARBA" id="ARBA00009406"/>
    </source>
</evidence>
<evidence type="ECO:0000256" key="6">
    <source>
        <dbReference type="ARBA" id="ARBA00022723"/>
    </source>
</evidence>
<keyword evidence="6" id="KW-0479">Metal-binding</keyword>
<reference evidence="14 15" key="1">
    <citation type="submission" date="2022-04" db="EMBL/GenBank/DDBJ databases">
        <title>Diverse halophilic archaea isolated from saline environments.</title>
        <authorList>
            <person name="Cui H.-L."/>
        </authorList>
    </citation>
    <scope>NUCLEOTIDE SEQUENCE [LARGE SCALE GENOMIC DNA]</scope>
    <source>
        <strain evidence="14 15">XZYJT49</strain>
    </source>
</reference>
<dbReference type="AlphaFoldDB" id="A0A8U0HRY9"/>
<feature type="domain" description="SsuA/THI5-like" evidence="13">
    <location>
        <begin position="45"/>
        <end position="254"/>
    </location>
</feature>
<comment type="pathway">
    <text evidence="2">Cofactor biosynthesis; thiamine diphosphate biosynthesis.</text>
</comment>
<dbReference type="GeneID" id="72186315"/>
<proteinExistence type="inferred from homology"/>
<feature type="compositionally biased region" description="Low complexity" evidence="12">
    <location>
        <begin position="345"/>
        <end position="355"/>
    </location>
</feature>
<evidence type="ECO:0000256" key="11">
    <source>
        <dbReference type="ARBA" id="ARBA00048179"/>
    </source>
</evidence>
<evidence type="ECO:0000256" key="2">
    <source>
        <dbReference type="ARBA" id="ARBA00004948"/>
    </source>
</evidence>
<accession>A0A8U0HRY9</accession>
<keyword evidence="7" id="KW-0663">Pyridoxal phosphate</keyword>
<dbReference type="GO" id="GO:0009228">
    <property type="term" value="P:thiamine biosynthetic process"/>
    <property type="evidence" value="ECO:0007669"/>
    <property type="project" value="UniProtKB-KW"/>
</dbReference>
<evidence type="ECO:0000256" key="12">
    <source>
        <dbReference type="SAM" id="MobiDB-lite"/>
    </source>
</evidence>
<evidence type="ECO:0000256" key="5">
    <source>
        <dbReference type="ARBA" id="ARBA00022679"/>
    </source>
</evidence>
<comment type="subunit">
    <text evidence="4">Homodimer.</text>
</comment>
<name>A0A8U0HRY9_9EURY</name>
<dbReference type="InterPro" id="IPR006311">
    <property type="entry name" value="TAT_signal"/>
</dbReference>
<sequence>MGETRREFLRATGVSAVGLTGAVRVTAGQSQGVGLLLNWKPNGLHVPYYAAKARGYYEEQGVNLTEIKAGQGSDFSAKQVGLGNVEFGVTGASQILNVNSRGLSPQSVGVMMQRSPVVLFTTRETFGGELTSVDQLAGKTVGTGPGMVKILTKLLLEEKGVLSEVELVDTGFDTVQQLLSGKIDAAGGVFADAVATRPKAEAVYSIPVAKTIPSYGHVVATNEEFATDNSETVRGFLNATARGAAWATNNPRKATDRLIEANSALKETAEVQRAKWVEMASQYVLSQTVRQQGFAWSNAKPWETMYEALRDAELLGGEVDPATVWTNEYLDTDYQYVGRYAAQVSPPESTLSGTTTSGGGSGTTAAGTASGNATSGAASETTTPGTASETTTTGGSH</sequence>